<evidence type="ECO:0000256" key="1">
    <source>
        <dbReference type="ARBA" id="ARBA00022553"/>
    </source>
</evidence>
<dbReference type="InterPro" id="IPR035965">
    <property type="entry name" value="PAS-like_dom_sf"/>
</dbReference>
<dbReference type="InterPro" id="IPR003661">
    <property type="entry name" value="HisK_dim/P_dom"/>
</dbReference>
<proteinExistence type="predicted"/>
<dbReference type="Gene3D" id="1.10.287.130">
    <property type="match status" value="1"/>
</dbReference>
<dbReference type="InterPro" id="IPR036097">
    <property type="entry name" value="HisK_dim/P_sf"/>
</dbReference>
<dbReference type="PRINTS" id="PR00344">
    <property type="entry name" value="BCTRLSENSOR"/>
</dbReference>
<dbReference type="STRING" id="105696.A0A1Y2M084"/>
<evidence type="ECO:0000313" key="7">
    <source>
        <dbReference type="Proteomes" id="UP000193240"/>
    </source>
</evidence>
<evidence type="ECO:0000313" key="6">
    <source>
        <dbReference type="EMBL" id="OSS49392.1"/>
    </source>
</evidence>
<dbReference type="SUPFAM" id="SSF47384">
    <property type="entry name" value="Homodimeric domain of signal transducing histidine kinase"/>
    <property type="match status" value="1"/>
</dbReference>
<dbReference type="InterPro" id="IPR005467">
    <property type="entry name" value="His_kinase_dom"/>
</dbReference>
<dbReference type="EMBL" id="KZ107844">
    <property type="protein sequence ID" value="OSS49392.1"/>
    <property type="molecule type" value="Genomic_DNA"/>
</dbReference>
<dbReference type="Proteomes" id="UP000193240">
    <property type="component" value="Unassembled WGS sequence"/>
</dbReference>
<dbReference type="PANTHER" id="PTHR43719:SF30">
    <property type="entry name" value="TWO-COMPONENT SYSTEM RESPONSE REGULATOR"/>
    <property type="match status" value="1"/>
</dbReference>
<dbReference type="InterPro" id="IPR036890">
    <property type="entry name" value="HATPase_C_sf"/>
</dbReference>
<dbReference type="Gene3D" id="3.30.565.10">
    <property type="entry name" value="Histidine kinase-like ATPase, C-terminal domain"/>
    <property type="match status" value="1"/>
</dbReference>
<gene>
    <name evidence="6" type="ORF">B5807_05753</name>
</gene>
<dbReference type="Gene3D" id="3.30.450.20">
    <property type="entry name" value="PAS domain"/>
    <property type="match status" value="2"/>
</dbReference>
<dbReference type="PROSITE" id="PS50110">
    <property type="entry name" value="RESPONSE_REGULATORY"/>
    <property type="match status" value="1"/>
</dbReference>
<dbReference type="OMA" id="RTICEFA"/>
<dbReference type="SMART" id="SM00388">
    <property type="entry name" value="HisKA"/>
    <property type="match status" value="1"/>
</dbReference>
<dbReference type="InterPro" id="IPR001789">
    <property type="entry name" value="Sig_transdc_resp-reg_receiver"/>
</dbReference>
<dbReference type="SUPFAM" id="SSF55785">
    <property type="entry name" value="PYP-like sensor domain (PAS domain)"/>
    <property type="match status" value="1"/>
</dbReference>
<dbReference type="NCBIfam" id="TIGR00229">
    <property type="entry name" value="sensory_box"/>
    <property type="match status" value="1"/>
</dbReference>
<keyword evidence="7" id="KW-1185">Reference proteome</keyword>
<evidence type="ECO:0000256" key="2">
    <source>
        <dbReference type="PROSITE-ProRule" id="PRU00169"/>
    </source>
</evidence>
<evidence type="ECO:0000256" key="3">
    <source>
        <dbReference type="SAM" id="MobiDB-lite"/>
    </source>
</evidence>
<dbReference type="Gene3D" id="3.40.50.2300">
    <property type="match status" value="1"/>
</dbReference>
<feature type="domain" description="Histidine kinase" evidence="4">
    <location>
        <begin position="667"/>
        <end position="938"/>
    </location>
</feature>
<dbReference type="Pfam" id="PF26131">
    <property type="entry name" value="PAS-like"/>
    <property type="match status" value="1"/>
</dbReference>
<dbReference type="SUPFAM" id="SSF52172">
    <property type="entry name" value="CheY-like"/>
    <property type="match status" value="1"/>
</dbReference>
<sequence>MAEAPLALLLEYLDANPQPTFVAQLSHGAPEILGVENGLQFTHANPALFKLESLHAKVLGQFQRNPDVCNLIRPGDHPRTDPNTSTVLFCGAYWVVTVTGNQWLVAVATGEYDGPNANRHTGSSQGLTSEDLNSQQSISKTQSSISVFSSPAQGSNQRPLLGVVKPHGHLGDLHFLEWMQQFDWDSSPVGPIGGWPPELRTICEFALATSEPINILWGDQCTFLYNQAYSLVVGDKHPGAMGRPFKENFEQWPQYHQILSRMKENGQSVTQEKLQRMLVRGGFLEEDYFDILMVPILAADGSVAGFTTRVHEVTRQVIFERRMQILVDTNKAIATMYTMHDLCTAAADVLDKYTTDIHFAAIYSVTSSANTLSLILECTAGMSKESTGSQQTINSGASHFGLHHSLLETCRTQKATVLSTSDHTLNQATLDQLQDCGVRPCREVVIHPMKCFVEDNIAAVMIFGTSPLRKFDEDYRSFLRLLTRQIENGITVARGLVREREVHKAQVASEMEGRFWRFAESAPVGMYMYNSEDVLTYWNTAFEDICGTAGPALSEPMAWLKTIHPDKIPDVTAIWESYSQSRRDEAISFEVQFKKPWTSKGGGAEVKLDRTYALGVIQPEYSDDGELKGTLGCITDISSLKWAEKIQSVQLSEAIEQRRQQENFLDVTSHEMRNPLNAIFQCAYELTENMKVKLKSKELSHEQAATLHESLDLATTITYCANHQKRIVDDVLTLSKLDARLLQIYPESTNPIKLYREILGLFGPEIRASGMNTNYTIGEGYNRLELKRVMMDPNRVTQIVINLLSNAIKFTKKGKKRGLEMTLNAHTEEPANKPMGTRYVPSGVQHHDPTDQPWWGSGETIYLSFSVKDSGLGMTPQEASNLFQKFAQASPRTHTQFGGSGLGLYISRNLAELHGGRIGLSSCAGFGSTFEFYVKVRRCETPEAPTNSVDKPHTTVDLERRVVTSPVMQQAQPVQLASQILTQAQTQSTPAPLSSRTAVLIVEDNLINQRLLRKLLTKHGYDTLVANNGEEALSFLASSTWNQIHTRNKSDVILEIDIVLCDIEMPIMDGKTCVRRVRQLQQESVLSGDIPMIAITGNARHEQVEEMRQCGFDDVVTKPYKIDQLLSVIEQFVGTHGNLSPIAVL</sequence>
<dbReference type="InterPro" id="IPR004358">
    <property type="entry name" value="Sig_transdc_His_kin-like_C"/>
</dbReference>
<feature type="region of interest" description="Disordered" evidence="3">
    <location>
        <begin position="114"/>
        <end position="135"/>
    </location>
</feature>
<dbReference type="PROSITE" id="PS50109">
    <property type="entry name" value="HIS_KIN"/>
    <property type="match status" value="1"/>
</dbReference>
<name>A0A1Y2M084_EPING</name>
<dbReference type="GO" id="GO:0000155">
    <property type="term" value="F:phosphorelay sensor kinase activity"/>
    <property type="evidence" value="ECO:0007669"/>
    <property type="project" value="InterPro"/>
</dbReference>
<evidence type="ECO:0000259" key="4">
    <source>
        <dbReference type="PROSITE" id="PS50109"/>
    </source>
</evidence>
<dbReference type="AlphaFoldDB" id="A0A1Y2M084"/>
<organism evidence="6 7">
    <name type="scientific">Epicoccum nigrum</name>
    <name type="common">Soil fungus</name>
    <name type="synonym">Epicoccum purpurascens</name>
    <dbReference type="NCBI Taxonomy" id="105696"/>
    <lineage>
        <taxon>Eukaryota</taxon>
        <taxon>Fungi</taxon>
        <taxon>Dikarya</taxon>
        <taxon>Ascomycota</taxon>
        <taxon>Pezizomycotina</taxon>
        <taxon>Dothideomycetes</taxon>
        <taxon>Pleosporomycetidae</taxon>
        <taxon>Pleosporales</taxon>
        <taxon>Pleosporineae</taxon>
        <taxon>Didymellaceae</taxon>
        <taxon>Epicoccum</taxon>
    </lineage>
</organism>
<dbReference type="InParanoid" id="A0A1Y2M084"/>
<feature type="compositionally biased region" description="Polar residues" evidence="3">
    <location>
        <begin position="118"/>
        <end position="133"/>
    </location>
</feature>
<keyword evidence="1 2" id="KW-0597">Phosphoprotein</keyword>
<dbReference type="Pfam" id="PF00512">
    <property type="entry name" value="HisKA"/>
    <property type="match status" value="1"/>
</dbReference>
<dbReference type="InterPro" id="IPR011006">
    <property type="entry name" value="CheY-like_superfamily"/>
</dbReference>
<dbReference type="CDD" id="cd17546">
    <property type="entry name" value="REC_hyHK_CKI1_RcsC-like"/>
    <property type="match status" value="1"/>
</dbReference>
<dbReference type="InterPro" id="IPR029016">
    <property type="entry name" value="GAF-like_dom_sf"/>
</dbReference>
<dbReference type="Gene3D" id="3.30.450.40">
    <property type="match status" value="1"/>
</dbReference>
<dbReference type="InterPro" id="IPR003594">
    <property type="entry name" value="HATPase_dom"/>
</dbReference>
<dbReference type="InterPro" id="IPR050956">
    <property type="entry name" value="2C_system_His_kinase"/>
</dbReference>
<dbReference type="InterPro" id="IPR058846">
    <property type="entry name" value="PAS-like"/>
</dbReference>
<dbReference type="InterPro" id="IPR000014">
    <property type="entry name" value="PAS"/>
</dbReference>
<accession>A0A1Y2M084</accession>
<dbReference type="Pfam" id="PF02518">
    <property type="entry name" value="HATPase_c"/>
    <property type="match status" value="1"/>
</dbReference>
<dbReference type="Pfam" id="PF00072">
    <property type="entry name" value="Response_reg"/>
    <property type="match status" value="1"/>
</dbReference>
<dbReference type="CDD" id="cd00082">
    <property type="entry name" value="HisKA"/>
    <property type="match status" value="1"/>
</dbReference>
<dbReference type="PANTHER" id="PTHR43719">
    <property type="entry name" value="TWO-COMPONENT HISTIDINE KINASE"/>
    <property type="match status" value="1"/>
</dbReference>
<dbReference type="SMART" id="SM00387">
    <property type="entry name" value="HATPase_c"/>
    <property type="match status" value="1"/>
</dbReference>
<evidence type="ECO:0000259" key="5">
    <source>
        <dbReference type="PROSITE" id="PS50110"/>
    </source>
</evidence>
<protein>
    <recommendedName>
        <fullName evidence="8">Histidine kinase</fullName>
    </recommendedName>
</protein>
<reference evidence="6 7" key="1">
    <citation type="journal article" date="2017" name="Genome Announc.">
        <title>Genome sequence of the saprophytic ascomycete Epicoccum nigrum ICMP 19927 strain isolated from New Zealand.</title>
        <authorList>
            <person name="Fokin M."/>
            <person name="Fleetwood D."/>
            <person name="Weir B.S."/>
            <person name="Villas-Boas S.G."/>
        </authorList>
    </citation>
    <scope>NUCLEOTIDE SEQUENCE [LARGE SCALE GENOMIC DNA]</scope>
    <source>
        <strain evidence="6 7">ICMP 19927</strain>
    </source>
</reference>
<evidence type="ECO:0008006" key="8">
    <source>
        <dbReference type="Google" id="ProtNLM"/>
    </source>
</evidence>
<dbReference type="SUPFAM" id="SSF55874">
    <property type="entry name" value="ATPase domain of HSP90 chaperone/DNA topoisomerase II/histidine kinase"/>
    <property type="match status" value="1"/>
</dbReference>
<feature type="modified residue" description="4-aspartylphosphate" evidence="2">
    <location>
        <position position="1062"/>
    </location>
</feature>
<feature type="domain" description="Response regulatory" evidence="5">
    <location>
        <begin position="998"/>
        <end position="1133"/>
    </location>
</feature>
<dbReference type="CDD" id="cd00130">
    <property type="entry name" value="PAS"/>
    <property type="match status" value="1"/>
</dbReference>
<dbReference type="SMART" id="SM00448">
    <property type="entry name" value="REC"/>
    <property type="match status" value="1"/>
</dbReference>